<keyword evidence="4" id="KW-1185">Reference proteome</keyword>
<comment type="caution">
    <text evidence="3">The sequence shown here is derived from an EMBL/GenBank/DDBJ whole genome shotgun (WGS) entry which is preliminary data.</text>
</comment>
<dbReference type="OrthoDB" id="5569583at2"/>
<proteinExistence type="predicted"/>
<dbReference type="InterPro" id="IPR052967">
    <property type="entry name" value="Stress_Response_Assoc"/>
</dbReference>
<dbReference type="Pfam" id="PF09557">
    <property type="entry name" value="DUF2382"/>
    <property type="match status" value="1"/>
</dbReference>
<evidence type="ECO:0000313" key="3">
    <source>
        <dbReference type="EMBL" id="TGE10239.1"/>
    </source>
</evidence>
<evidence type="ECO:0000256" key="1">
    <source>
        <dbReference type="SAM" id="MobiDB-lite"/>
    </source>
</evidence>
<reference evidence="3 4" key="1">
    <citation type="submission" date="2019-04" db="EMBL/GenBank/DDBJ databases">
        <authorList>
            <person name="Feng G."/>
            <person name="Zhang J."/>
            <person name="Zhu H."/>
        </authorList>
    </citation>
    <scope>NUCLEOTIDE SEQUENCE [LARGE SCALE GENOMIC DNA]</scope>
    <source>
        <strain evidence="3 4">92R-1</strain>
    </source>
</reference>
<dbReference type="EMBL" id="SRLA01000001">
    <property type="protein sequence ID" value="TGE10239.1"/>
    <property type="molecule type" value="Genomic_DNA"/>
</dbReference>
<feature type="domain" description="DUF2382" evidence="2">
    <location>
        <begin position="30"/>
        <end position="141"/>
    </location>
</feature>
<sequence length="164" mass="18114">MDQPINPPESSSSPGTTGRVTPVSNQPLVIPVIEEQAIINREVVESGRVRLTKTVHEREELLELPLKHEEVQVERVPINQYVADGAPPPGLRYDGDVTIIPVLREVVVTRLLVVEEIRVTKRTINTTHSQPITLLHEDVQVVREAPLGTAPAATTDPARPRPTE</sequence>
<feature type="region of interest" description="Disordered" evidence="1">
    <location>
        <begin position="1"/>
        <end position="23"/>
    </location>
</feature>
<accession>A0A4Z0PEZ3</accession>
<dbReference type="AlphaFoldDB" id="A0A4Z0PEZ3"/>
<dbReference type="PANTHER" id="PTHR38463:SF1">
    <property type="entry name" value="STRESS RESPONSE PROTEIN YSNF"/>
    <property type="match status" value="1"/>
</dbReference>
<gene>
    <name evidence="3" type="ORF">EU556_05315</name>
</gene>
<name>A0A4Z0PEZ3_9BACT</name>
<dbReference type="Proteomes" id="UP000298337">
    <property type="component" value="Unassembled WGS sequence"/>
</dbReference>
<dbReference type="PANTHER" id="PTHR38463">
    <property type="entry name" value="STRESS RESPONSE PROTEIN YSNF"/>
    <property type="match status" value="1"/>
</dbReference>
<evidence type="ECO:0000259" key="2">
    <source>
        <dbReference type="Pfam" id="PF09557"/>
    </source>
</evidence>
<evidence type="ECO:0000313" key="4">
    <source>
        <dbReference type="Proteomes" id="UP000298337"/>
    </source>
</evidence>
<protein>
    <submittedName>
        <fullName evidence="3">DUF2382 domain-containing protein</fullName>
    </submittedName>
</protein>
<dbReference type="InterPro" id="IPR019060">
    <property type="entry name" value="DUF2382"/>
</dbReference>
<organism evidence="3 4">
    <name type="scientific">Hymenobacter fodinae</name>
    <dbReference type="NCBI Taxonomy" id="2510796"/>
    <lineage>
        <taxon>Bacteria</taxon>
        <taxon>Pseudomonadati</taxon>
        <taxon>Bacteroidota</taxon>
        <taxon>Cytophagia</taxon>
        <taxon>Cytophagales</taxon>
        <taxon>Hymenobacteraceae</taxon>
        <taxon>Hymenobacter</taxon>
    </lineage>
</organism>